<protein>
    <submittedName>
        <fullName evidence="1">Uncharacterized protein</fullName>
    </submittedName>
</protein>
<keyword evidence="2" id="KW-1185">Reference proteome</keyword>
<evidence type="ECO:0000313" key="1">
    <source>
        <dbReference type="EMBL" id="KAF3453637.1"/>
    </source>
</evidence>
<name>A0A8K0MPG2_9ROSA</name>
<gene>
    <name evidence="1" type="ORF">FNV43_RR04078</name>
</gene>
<dbReference type="AlphaFoldDB" id="A0A8K0MPG2"/>
<proteinExistence type="predicted"/>
<dbReference type="OrthoDB" id="1936587at2759"/>
<dbReference type="Proteomes" id="UP000796880">
    <property type="component" value="Unassembled WGS sequence"/>
</dbReference>
<accession>A0A8K0MPG2</accession>
<reference evidence="1" key="1">
    <citation type="submission" date="2020-03" db="EMBL/GenBank/DDBJ databases">
        <title>A high-quality chromosome-level genome assembly of a woody plant with both climbing and erect habits, Rhamnella rubrinervis.</title>
        <authorList>
            <person name="Lu Z."/>
            <person name="Yang Y."/>
            <person name="Zhu X."/>
            <person name="Sun Y."/>
        </authorList>
    </citation>
    <scope>NUCLEOTIDE SEQUENCE</scope>
    <source>
        <strain evidence="1">BYM</strain>
        <tissue evidence="1">Leaf</tissue>
    </source>
</reference>
<dbReference type="EMBL" id="VOIH02000002">
    <property type="protein sequence ID" value="KAF3453637.1"/>
    <property type="molecule type" value="Genomic_DNA"/>
</dbReference>
<organism evidence="1 2">
    <name type="scientific">Rhamnella rubrinervis</name>
    <dbReference type="NCBI Taxonomy" id="2594499"/>
    <lineage>
        <taxon>Eukaryota</taxon>
        <taxon>Viridiplantae</taxon>
        <taxon>Streptophyta</taxon>
        <taxon>Embryophyta</taxon>
        <taxon>Tracheophyta</taxon>
        <taxon>Spermatophyta</taxon>
        <taxon>Magnoliopsida</taxon>
        <taxon>eudicotyledons</taxon>
        <taxon>Gunneridae</taxon>
        <taxon>Pentapetalae</taxon>
        <taxon>rosids</taxon>
        <taxon>fabids</taxon>
        <taxon>Rosales</taxon>
        <taxon>Rhamnaceae</taxon>
        <taxon>rhamnoid group</taxon>
        <taxon>Rhamneae</taxon>
        <taxon>Rhamnella</taxon>
    </lineage>
</organism>
<sequence>MGETPFVLVYSREAVIPIEMAIPMLRVTFAEHENNDELRWYCLVNLTFDLVHSFGSLHRLDKRVSRVGWRLFRGYEGVFGKVLFLSFVLFRKDLIRIIIAFLIFARLGGGPVSFPGFESAGHTSLGLEEGIFNPLVVDDFLFAQPGCSSRL</sequence>
<comment type="caution">
    <text evidence="1">The sequence shown here is derived from an EMBL/GenBank/DDBJ whole genome shotgun (WGS) entry which is preliminary data.</text>
</comment>
<evidence type="ECO:0000313" key="2">
    <source>
        <dbReference type="Proteomes" id="UP000796880"/>
    </source>
</evidence>